<evidence type="ECO:0000259" key="1">
    <source>
        <dbReference type="PROSITE" id="PS50995"/>
    </source>
</evidence>
<dbReference type="Gene3D" id="1.10.10.10">
    <property type="entry name" value="Winged helix-like DNA-binding domain superfamily/Winged helix DNA-binding domain"/>
    <property type="match status" value="1"/>
</dbReference>
<dbReference type="SUPFAM" id="SSF46785">
    <property type="entry name" value="Winged helix' DNA-binding domain"/>
    <property type="match status" value="1"/>
</dbReference>
<dbReference type="GO" id="GO:0003677">
    <property type="term" value="F:DNA binding"/>
    <property type="evidence" value="ECO:0007669"/>
    <property type="project" value="UniProtKB-KW"/>
</dbReference>
<dbReference type="Proteomes" id="UP001206895">
    <property type="component" value="Unassembled WGS sequence"/>
</dbReference>
<feature type="domain" description="HTH marR-type" evidence="1">
    <location>
        <begin position="2"/>
        <end position="144"/>
    </location>
</feature>
<dbReference type="InterPro" id="IPR036388">
    <property type="entry name" value="WH-like_DNA-bd_sf"/>
</dbReference>
<evidence type="ECO:0000313" key="2">
    <source>
        <dbReference type="EMBL" id="MCP2175706.1"/>
    </source>
</evidence>
<protein>
    <submittedName>
        <fullName evidence="2">DNA-binding transcriptional regulator, MarR family</fullName>
    </submittedName>
</protein>
<proteinExistence type="predicted"/>
<reference evidence="2 3" key="1">
    <citation type="submission" date="2022-06" db="EMBL/GenBank/DDBJ databases">
        <title>Genomic Encyclopedia of Archaeal and Bacterial Type Strains, Phase II (KMG-II): from individual species to whole genera.</title>
        <authorList>
            <person name="Goeker M."/>
        </authorList>
    </citation>
    <scope>NUCLEOTIDE SEQUENCE [LARGE SCALE GENOMIC DNA]</scope>
    <source>
        <strain evidence="2 3">DSM 44693</strain>
    </source>
</reference>
<dbReference type="SMART" id="SM00347">
    <property type="entry name" value="HTH_MARR"/>
    <property type="match status" value="1"/>
</dbReference>
<keyword evidence="3" id="KW-1185">Reference proteome</keyword>
<dbReference type="Pfam" id="PF13412">
    <property type="entry name" value="HTH_24"/>
    <property type="match status" value="1"/>
</dbReference>
<gene>
    <name evidence="2" type="ORF">LX13_001525</name>
</gene>
<sequence length="162" mass="17641">MDDGLADLLHRVVATFGEIARGRIASESSSPQLTYTQTRIIGTLEEAPRMTQRQLADALGLSEAATSRALRTLREAGFVETVIDETHAGRRLASATHAGLQTFHASGAAMETELRDWLVREGFPYEDYVADSKRLADLLASLTRTPASTRDIPMKPDGSVNL</sequence>
<dbReference type="InterPro" id="IPR036390">
    <property type="entry name" value="WH_DNA-bd_sf"/>
</dbReference>
<dbReference type="InterPro" id="IPR011991">
    <property type="entry name" value="ArsR-like_HTH"/>
</dbReference>
<evidence type="ECO:0000313" key="3">
    <source>
        <dbReference type="Proteomes" id="UP001206895"/>
    </source>
</evidence>
<dbReference type="EMBL" id="JAMTCJ010000002">
    <property type="protein sequence ID" value="MCP2175706.1"/>
    <property type="molecule type" value="Genomic_DNA"/>
</dbReference>
<dbReference type="InterPro" id="IPR000835">
    <property type="entry name" value="HTH_MarR-typ"/>
</dbReference>
<dbReference type="PRINTS" id="PR00033">
    <property type="entry name" value="HTHASNC"/>
</dbReference>
<dbReference type="PANTHER" id="PTHR33164">
    <property type="entry name" value="TRANSCRIPTIONAL REGULATOR, MARR FAMILY"/>
    <property type="match status" value="1"/>
</dbReference>
<keyword evidence="2" id="KW-0238">DNA-binding</keyword>
<comment type="caution">
    <text evidence="2">The sequence shown here is derived from an EMBL/GenBank/DDBJ whole genome shotgun (WGS) entry which is preliminary data.</text>
</comment>
<dbReference type="PROSITE" id="PS50995">
    <property type="entry name" value="HTH_MARR_2"/>
    <property type="match status" value="1"/>
</dbReference>
<dbReference type="RefSeq" id="WP_253660758.1">
    <property type="nucleotide sequence ID" value="NZ_BAAAJQ010000001.1"/>
</dbReference>
<dbReference type="InterPro" id="IPR000485">
    <property type="entry name" value="AsnC-type_HTH_dom"/>
</dbReference>
<dbReference type="CDD" id="cd00090">
    <property type="entry name" value="HTH_ARSR"/>
    <property type="match status" value="1"/>
</dbReference>
<dbReference type="PANTHER" id="PTHR33164:SF43">
    <property type="entry name" value="HTH-TYPE TRANSCRIPTIONAL REPRESSOR YETL"/>
    <property type="match status" value="1"/>
</dbReference>
<organism evidence="2 3">
    <name type="scientific">Williamsia maris</name>
    <dbReference type="NCBI Taxonomy" id="72806"/>
    <lineage>
        <taxon>Bacteria</taxon>
        <taxon>Bacillati</taxon>
        <taxon>Actinomycetota</taxon>
        <taxon>Actinomycetes</taxon>
        <taxon>Mycobacteriales</taxon>
        <taxon>Nocardiaceae</taxon>
        <taxon>Williamsia</taxon>
    </lineage>
</organism>
<name>A0ABT1HDF0_9NOCA</name>
<dbReference type="InterPro" id="IPR039422">
    <property type="entry name" value="MarR/SlyA-like"/>
</dbReference>
<accession>A0ABT1HDF0</accession>